<dbReference type="EMBL" id="HE572590">
    <property type="protein sequence ID" value="CCC45022.1"/>
    <property type="molecule type" value="Genomic_DNA"/>
</dbReference>
<evidence type="ECO:0000313" key="2">
    <source>
        <dbReference type="Proteomes" id="UP000008896"/>
    </source>
</evidence>
<reference evidence="1 2" key="1">
    <citation type="journal article" date="2012" name="PLoS Negl. Trop. Dis.">
        <title>The Genome of Mycobacterium Africanum West African 2 Reveals a Lineage-Specific Locus and Genome Erosion Common to the M. tuberculosis Complex.</title>
        <authorList>
            <person name="Bentley S.D."/>
            <person name="Comas I."/>
            <person name="Bryant J.M."/>
            <person name="Walker D."/>
            <person name="Smith N.H."/>
            <person name="Harris S.R."/>
            <person name="Thurston S."/>
            <person name="Gagneux S."/>
            <person name="Wood J."/>
            <person name="Antonio M."/>
            <person name="Quail M.A."/>
            <person name="Gehre F."/>
            <person name="Adegbola R.A."/>
            <person name="Parkhill J."/>
            <person name="de Jong B.C."/>
        </authorList>
    </citation>
    <scope>NUCLEOTIDE SEQUENCE [LARGE SCALE GENOMIC DNA]</scope>
    <source>
        <strain evidence="1 2">CIPT 140010059</strain>
    </source>
</reference>
<proteinExistence type="predicted"/>
<protein>
    <submittedName>
        <fullName evidence="1">Uncharacterized protein</fullName>
    </submittedName>
</protein>
<dbReference type="Proteomes" id="UP000008896">
    <property type="component" value="Chromosome"/>
</dbReference>
<dbReference type="AlphaFoldDB" id="A0AB72XN74"/>
<sequence>MIAGVDQALAATGQASQRAAGASGGVTVGVGVGTEQGLAGCGHERNLSVVAPSQFTFSSRSPDFVDETAGQSWCAILGLNQ</sequence>
<dbReference type="KEGG" id="mce:MCAN_26911"/>
<name>A0AB72XN74_MYCCP</name>
<gene>
    <name evidence="1" type="ordered locus">MCAN_26911</name>
</gene>
<evidence type="ECO:0000313" key="1">
    <source>
        <dbReference type="EMBL" id="CCC45022.1"/>
    </source>
</evidence>
<accession>A0AB72XN74</accession>
<reference evidence="1 2" key="2">
    <citation type="journal article" date="2013" name="Nat. Genet.">
        <title>Genomic analysis of smooth tubercle bacilli provides insights into ancestry and pathoadaptation of Mycobacterium tuberculosis.</title>
        <authorList>
            <person name="Supply P."/>
            <person name="Marceau M."/>
            <person name="Mangenot S."/>
            <person name="Roche D."/>
            <person name="Rouanet C."/>
            <person name="Khanna V."/>
            <person name="Majlessi L."/>
            <person name="Criscuolo A."/>
            <person name="Tap J."/>
            <person name="Pawlik A."/>
            <person name="Fiette L."/>
            <person name="Orgeur M."/>
            <person name="Fabre M."/>
            <person name="Parmentier C."/>
            <person name="Frigui W."/>
            <person name="Simeone R."/>
            <person name="Boritsch E.C."/>
            <person name="Debrie A.S."/>
            <person name="Willery E."/>
            <person name="Walker D."/>
            <person name="Quail M.A."/>
            <person name="Ma L."/>
            <person name="Bouchier C."/>
            <person name="Salvignol G."/>
            <person name="Sayes F."/>
            <person name="Cascioferro A."/>
            <person name="Seemann T."/>
            <person name="Barbe V."/>
            <person name="Locht C."/>
            <person name="Gutierrez M.C."/>
            <person name="Leclerc C."/>
            <person name="Bentley S.D."/>
            <person name="Stinear T.P."/>
            <person name="Brisse S."/>
            <person name="Medigue C."/>
            <person name="Parkhill J."/>
            <person name="Cruveiller S."/>
            <person name="Brosch R."/>
        </authorList>
    </citation>
    <scope>NUCLEOTIDE SEQUENCE [LARGE SCALE GENOMIC DNA]</scope>
    <source>
        <strain evidence="1 2">CIPT 140010059</strain>
    </source>
</reference>
<dbReference type="RefSeq" id="WP_014001372.1">
    <property type="nucleotide sequence ID" value="NC_015848.1"/>
</dbReference>
<dbReference type="GeneID" id="45427991"/>
<organism evidence="1 2">
    <name type="scientific">Mycobacterium canettii (strain CIPT 140010059)</name>
    <dbReference type="NCBI Taxonomy" id="1048245"/>
    <lineage>
        <taxon>Bacteria</taxon>
        <taxon>Bacillati</taxon>
        <taxon>Actinomycetota</taxon>
        <taxon>Actinomycetes</taxon>
        <taxon>Mycobacteriales</taxon>
        <taxon>Mycobacteriaceae</taxon>
        <taxon>Mycobacterium</taxon>
        <taxon>Mycobacterium tuberculosis complex</taxon>
    </lineage>
</organism>